<evidence type="ECO:0000256" key="5">
    <source>
        <dbReference type="ARBA" id="ARBA00023231"/>
    </source>
</evidence>
<name>A0ABX2IEN5_9RHOO</name>
<evidence type="ECO:0000256" key="4">
    <source>
        <dbReference type="ARBA" id="ARBA00016274"/>
    </source>
</evidence>
<comment type="function">
    <text evidence="1">May protect the nitrogenase Fe-Mo protein from oxidative damage.</text>
</comment>
<evidence type="ECO:0000313" key="6">
    <source>
        <dbReference type="EMBL" id="NSL55109.1"/>
    </source>
</evidence>
<keyword evidence="5" id="KW-0535">Nitrogen fixation</keyword>
<evidence type="ECO:0000256" key="1">
    <source>
        <dbReference type="ARBA" id="ARBA00002247"/>
    </source>
</evidence>
<evidence type="ECO:0000256" key="3">
    <source>
        <dbReference type="ARBA" id="ARBA00011284"/>
    </source>
</evidence>
<protein>
    <recommendedName>
        <fullName evidence="4">Nitrogenase-stabilizing/protective protein NifW</fullName>
    </recommendedName>
</protein>
<dbReference type="InterPro" id="IPR004893">
    <property type="entry name" value="NifW"/>
</dbReference>
<dbReference type="RefSeq" id="WP_170021576.1">
    <property type="nucleotide sequence ID" value="NZ_JABCSC020000002.1"/>
</dbReference>
<dbReference type="Proteomes" id="UP000778523">
    <property type="component" value="Unassembled WGS sequence"/>
</dbReference>
<keyword evidence="7" id="KW-1185">Reference proteome</keyword>
<dbReference type="EMBL" id="JABCSC020000002">
    <property type="protein sequence ID" value="NSL55109.1"/>
    <property type="molecule type" value="Genomic_DNA"/>
</dbReference>
<comment type="subunit">
    <text evidence="3">Homotrimer; associates with NifD.</text>
</comment>
<proteinExistence type="inferred from homology"/>
<evidence type="ECO:0000313" key="7">
    <source>
        <dbReference type="Proteomes" id="UP000778523"/>
    </source>
</evidence>
<dbReference type="Pfam" id="PF03206">
    <property type="entry name" value="NifW"/>
    <property type="match status" value="1"/>
</dbReference>
<comment type="similarity">
    <text evidence="2">Belongs to the NifW family.</text>
</comment>
<accession>A0ABX2IEN5</accession>
<gene>
    <name evidence="6" type="ORF">HJ583_008755</name>
</gene>
<organism evidence="6 7">
    <name type="scientific">Uliginosibacterium aquaticum</name>
    <dbReference type="NCBI Taxonomy" id="2731212"/>
    <lineage>
        <taxon>Bacteria</taxon>
        <taxon>Pseudomonadati</taxon>
        <taxon>Pseudomonadota</taxon>
        <taxon>Betaproteobacteria</taxon>
        <taxon>Rhodocyclales</taxon>
        <taxon>Zoogloeaceae</taxon>
        <taxon>Uliginosibacterium</taxon>
    </lineage>
</organism>
<reference evidence="6 7" key="1">
    <citation type="submission" date="2020-06" db="EMBL/GenBank/DDBJ databases">
        <title>Draft genome of Uliginosibacterium sp. IMCC34675.</title>
        <authorList>
            <person name="Song J."/>
        </authorList>
    </citation>
    <scope>NUCLEOTIDE SEQUENCE [LARGE SCALE GENOMIC DNA]</scope>
    <source>
        <strain evidence="6 7">IMCC34675</strain>
    </source>
</reference>
<sequence>MSTEHPDFTDDLAELESAEDFLTYFGIAFDPKVVRINHLHILQRFHNYLNGAGKAPEYETWKHLLARAYQDFVHSDALTEGVFSVFKRARGIQTVPITAIGRRQP</sequence>
<evidence type="ECO:0000256" key="2">
    <source>
        <dbReference type="ARBA" id="ARBA00008351"/>
    </source>
</evidence>
<comment type="caution">
    <text evidence="6">The sequence shown here is derived from an EMBL/GenBank/DDBJ whole genome shotgun (WGS) entry which is preliminary data.</text>
</comment>